<keyword evidence="3" id="KW-1185">Reference proteome</keyword>
<sequence>MAKVLAVSVFLFGFVFIGYAAFFVFMAVKDHKSNPKGLFNWLKDVVIVSFCLFVAANTISSGYYRMIQSGIISE</sequence>
<dbReference type="EMBL" id="JBEVCJ010000106">
    <property type="protein sequence ID" value="MET1257563.1"/>
    <property type="molecule type" value="Genomic_DNA"/>
</dbReference>
<dbReference type="RefSeq" id="WP_353898146.1">
    <property type="nucleotide sequence ID" value="NZ_JBEVCJ010000106.1"/>
</dbReference>
<evidence type="ECO:0000313" key="2">
    <source>
        <dbReference type="EMBL" id="MET1257563.1"/>
    </source>
</evidence>
<keyword evidence="1" id="KW-0812">Transmembrane</keyword>
<comment type="caution">
    <text evidence="2">The sequence shown here is derived from an EMBL/GenBank/DDBJ whole genome shotgun (WGS) entry which is preliminary data.</text>
</comment>
<feature type="transmembrane region" description="Helical" evidence="1">
    <location>
        <begin position="5"/>
        <end position="25"/>
    </location>
</feature>
<dbReference type="Proteomes" id="UP001548189">
    <property type="component" value="Unassembled WGS sequence"/>
</dbReference>
<gene>
    <name evidence="2" type="ORF">ABVT43_20700</name>
</gene>
<keyword evidence="1" id="KW-0472">Membrane</keyword>
<evidence type="ECO:0000256" key="1">
    <source>
        <dbReference type="SAM" id="Phobius"/>
    </source>
</evidence>
<protein>
    <submittedName>
        <fullName evidence="2">Uncharacterized protein</fullName>
    </submittedName>
</protein>
<keyword evidence="1" id="KW-1133">Transmembrane helix</keyword>
<organism evidence="2 3">
    <name type="scientific">Aliikangiella maris</name>
    <dbReference type="NCBI Taxonomy" id="3162458"/>
    <lineage>
        <taxon>Bacteria</taxon>
        <taxon>Pseudomonadati</taxon>
        <taxon>Pseudomonadota</taxon>
        <taxon>Gammaproteobacteria</taxon>
        <taxon>Oceanospirillales</taxon>
        <taxon>Pleioneaceae</taxon>
        <taxon>Aliikangiella</taxon>
    </lineage>
</organism>
<accession>A0ABV2C052</accession>
<feature type="transmembrane region" description="Helical" evidence="1">
    <location>
        <begin position="45"/>
        <end position="64"/>
    </location>
</feature>
<proteinExistence type="predicted"/>
<evidence type="ECO:0000313" key="3">
    <source>
        <dbReference type="Proteomes" id="UP001548189"/>
    </source>
</evidence>
<name>A0ABV2C052_9GAMM</name>
<reference evidence="2 3" key="1">
    <citation type="submission" date="2024-06" db="EMBL/GenBank/DDBJ databases">
        <authorList>
            <person name="Li F."/>
        </authorList>
    </citation>
    <scope>NUCLEOTIDE SEQUENCE [LARGE SCALE GENOMIC DNA]</scope>
    <source>
        <strain evidence="2 3">GXAS 311</strain>
    </source>
</reference>